<evidence type="ECO:0000313" key="3">
    <source>
        <dbReference type="Proteomes" id="UP000735302"/>
    </source>
</evidence>
<feature type="compositionally biased region" description="Basic and acidic residues" evidence="1">
    <location>
        <begin position="69"/>
        <end position="87"/>
    </location>
</feature>
<dbReference type="EMBL" id="BLXT01008384">
    <property type="protein sequence ID" value="GFO48231.1"/>
    <property type="molecule type" value="Genomic_DNA"/>
</dbReference>
<dbReference type="AlphaFoldDB" id="A0AAV4DVT0"/>
<reference evidence="2 3" key="1">
    <citation type="journal article" date="2021" name="Elife">
        <title>Chloroplast acquisition without the gene transfer in kleptoplastic sea slugs, Plakobranchus ocellatus.</title>
        <authorList>
            <person name="Maeda T."/>
            <person name="Takahashi S."/>
            <person name="Yoshida T."/>
            <person name="Shimamura S."/>
            <person name="Takaki Y."/>
            <person name="Nagai Y."/>
            <person name="Toyoda A."/>
            <person name="Suzuki Y."/>
            <person name="Arimoto A."/>
            <person name="Ishii H."/>
            <person name="Satoh N."/>
            <person name="Nishiyama T."/>
            <person name="Hasebe M."/>
            <person name="Maruyama T."/>
            <person name="Minagawa J."/>
            <person name="Obokata J."/>
            <person name="Shigenobu S."/>
        </authorList>
    </citation>
    <scope>NUCLEOTIDE SEQUENCE [LARGE SCALE GENOMIC DNA]</scope>
</reference>
<evidence type="ECO:0000313" key="2">
    <source>
        <dbReference type="EMBL" id="GFO48231.1"/>
    </source>
</evidence>
<proteinExistence type="predicted"/>
<name>A0AAV4DVT0_9GAST</name>
<accession>A0AAV4DVT0</accession>
<keyword evidence="3" id="KW-1185">Reference proteome</keyword>
<feature type="region of interest" description="Disordered" evidence="1">
    <location>
        <begin position="63"/>
        <end position="101"/>
    </location>
</feature>
<protein>
    <submittedName>
        <fullName evidence="2">Uncharacterized protein</fullName>
    </submittedName>
</protein>
<evidence type="ECO:0000256" key="1">
    <source>
        <dbReference type="SAM" id="MobiDB-lite"/>
    </source>
</evidence>
<organism evidence="2 3">
    <name type="scientific">Plakobranchus ocellatus</name>
    <dbReference type="NCBI Taxonomy" id="259542"/>
    <lineage>
        <taxon>Eukaryota</taxon>
        <taxon>Metazoa</taxon>
        <taxon>Spiralia</taxon>
        <taxon>Lophotrochozoa</taxon>
        <taxon>Mollusca</taxon>
        <taxon>Gastropoda</taxon>
        <taxon>Heterobranchia</taxon>
        <taxon>Euthyneura</taxon>
        <taxon>Panpulmonata</taxon>
        <taxon>Sacoglossa</taxon>
        <taxon>Placobranchoidea</taxon>
        <taxon>Plakobranchidae</taxon>
        <taxon>Plakobranchus</taxon>
    </lineage>
</organism>
<gene>
    <name evidence="2" type="ORF">PoB_007473600</name>
</gene>
<sequence length="101" mass="10667">MSVTIAVAHVHRCLLSTWENYFTGCGGGGNMKPGSPQQSSNVTRASFHPAWLCIVTDCYAQKGGSSDLSQKRTIEEKGQKASGEKEMPGQVGAALSPLSIP</sequence>
<dbReference type="Proteomes" id="UP000735302">
    <property type="component" value="Unassembled WGS sequence"/>
</dbReference>
<comment type="caution">
    <text evidence="2">The sequence shown here is derived from an EMBL/GenBank/DDBJ whole genome shotgun (WGS) entry which is preliminary data.</text>
</comment>